<reference evidence="1" key="1">
    <citation type="submission" date="2023-04" db="EMBL/GenBank/DDBJ databases">
        <title>Draft Genome sequencing of Naganishia species isolated from polar environments using Oxford Nanopore Technology.</title>
        <authorList>
            <person name="Leo P."/>
            <person name="Venkateswaran K."/>
        </authorList>
    </citation>
    <scope>NUCLEOTIDE SEQUENCE</scope>
    <source>
        <strain evidence="1">DBVPG 5303</strain>
    </source>
</reference>
<organism evidence="1 2">
    <name type="scientific">Naganishia onofrii</name>
    <dbReference type="NCBI Taxonomy" id="1851511"/>
    <lineage>
        <taxon>Eukaryota</taxon>
        <taxon>Fungi</taxon>
        <taxon>Dikarya</taxon>
        <taxon>Basidiomycota</taxon>
        <taxon>Agaricomycotina</taxon>
        <taxon>Tremellomycetes</taxon>
        <taxon>Filobasidiales</taxon>
        <taxon>Filobasidiaceae</taxon>
        <taxon>Naganishia</taxon>
    </lineage>
</organism>
<proteinExistence type="predicted"/>
<evidence type="ECO:0000313" key="2">
    <source>
        <dbReference type="Proteomes" id="UP001234202"/>
    </source>
</evidence>
<dbReference type="EMBL" id="JASBWV010000046">
    <property type="protein sequence ID" value="KAJ9115316.1"/>
    <property type="molecule type" value="Genomic_DNA"/>
</dbReference>
<sequence length="425" mass="47661">MHSHHSHSGQFCRHAAPGTTLEDVVLAAIHAGFTTYGLSEHVPRYRKVDLYPEEEDLSPTDLLNTFTAYLTEAHRLRVKYAHVIDLLVGLETDYITPLDIDQLQQLLQAEEETGAGVEYVVGSVHHVAEQGIDFSKEWWEACVDSFSTDTGTDHPTVPPPPHTQRLTKALPDVPFPPAAVTAYLHAYLDAQHTLITRIHPTVIGHFDLCRLYIPKLPLNHPSLPGVWEKVERNIKEVVAYGGLFEVSAASFRKGWDEGYPGSEVLQVRYFPSASPVIYSLPHHPEPLVRLQRAHPVYCPVSDTQCIIANRGRLCLSDDSHGPASVALNYTRLRTYLVEQDVTELWYLARNTTVTGNSDSNAGMADENTTPSESVAATATPAVESTGESKEQRPWLVFQRRKLTPRKYDGRWADDPFWTRLSQRQT</sequence>
<comment type="caution">
    <text evidence="1">The sequence shown here is derived from an EMBL/GenBank/DDBJ whole genome shotgun (WGS) entry which is preliminary data.</text>
</comment>
<dbReference type="Proteomes" id="UP001234202">
    <property type="component" value="Unassembled WGS sequence"/>
</dbReference>
<gene>
    <name evidence="1" type="ORF">QFC24_007025</name>
</gene>
<name>A0ACC2WWX7_9TREE</name>
<protein>
    <submittedName>
        <fullName evidence="1">Uncharacterized protein</fullName>
    </submittedName>
</protein>
<evidence type="ECO:0000313" key="1">
    <source>
        <dbReference type="EMBL" id="KAJ9115316.1"/>
    </source>
</evidence>
<keyword evidence="2" id="KW-1185">Reference proteome</keyword>
<accession>A0ACC2WWX7</accession>